<dbReference type="InterPro" id="IPR027443">
    <property type="entry name" value="IPNS-like_sf"/>
</dbReference>
<evidence type="ECO:0000256" key="1">
    <source>
        <dbReference type="ARBA" id="ARBA00007730"/>
    </source>
</evidence>
<gene>
    <name evidence="5" type="ORF">AACH10_12870</name>
</gene>
<reference evidence="5 6" key="1">
    <citation type="submission" date="2024-04" db="EMBL/GenBank/DDBJ databases">
        <title>Novel species of the genus Ideonella isolated from streams.</title>
        <authorList>
            <person name="Lu H."/>
        </authorList>
    </citation>
    <scope>NUCLEOTIDE SEQUENCE [LARGE SCALE GENOMIC DNA]</scope>
    <source>
        <strain evidence="5 6">DXS22W</strain>
    </source>
</reference>
<dbReference type="RefSeq" id="WP_341410827.1">
    <property type="nucleotide sequence ID" value="NZ_JBBUTH010000007.1"/>
</dbReference>
<dbReference type="Pfam" id="PF05118">
    <property type="entry name" value="Asp_Arg_Hydrox"/>
    <property type="match status" value="1"/>
</dbReference>
<dbReference type="Gene3D" id="2.60.120.330">
    <property type="entry name" value="B-lactam Antibiotic, Isopenicillin N Synthase, Chain"/>
    <property type="match status" value="1"/>
</dbReference>
<keyword evidence="6" id="KW-1185">Reference proteome</keyword>
<feature type="domain" description="Aspartyl/asparaginy/proline hydroxylase" evidence="4">
    <location>
        <begin position="59"/>
        <end position="216"/>
    </location>
</feature>
<dbReference type="EMBL" id="JBBUTH010000007">
    <property type="protein sequence ID" value="MEK8051136.1"/>
    <property type="molecule type" value="Genomic_DNA"/>
</dbReference>
<keyword evidence="2" id="KW-0223">Dioxygenase</keyword>
<dbReference type="SUPFAM" id="SSF51197">
    <property type="entry name" value="Clavaminate synthase-like"/>
    <property type="match status" value="1"/>
</dbReference>
<comment type="caution">
    <text evidence="5">The sequence shown here is derived from an EMBL/GenBank/DDBJ whole genome shotgun (WGS) entry which is preliminary data.</text>
</comment>
<proteinExistence type="inferred from homology"/>
<comment type="similarity">
    <text evidence="1">Belongs to the aspartyl/asparaginyl beta-hydroxylase family.</text>
</comment>
<dbReference type="Proteomes" id="UP001365405">
    <property type="component" value="Unassembled WGS sequence"/>
</dbReference>
<sequence>MDIDVSPRRIKALPNAVRQPLLKLGLKLIPPFNRAVRRTRLGAVEFYPCDELPWVAELEAHWTEIRDELDAVLARLADVPDTHKAYAGQEFLSTDDKWKAFVFCRGAGEWEEDNCRRCPTTRRLLERVPGLEHAMFSILAPGKRLPAHHGPYAGLVDCHLGLRVPDDRDHCKLRVGDTTVSWDLGRMIVFDDTFEHEVWNDTPHHRAVLLMYVRRPLPLPLHVANLALMRFIERVL</sequence>
<dbReference type="PANTHER" id="PTHR46332">
    <property type="entry name" value="ASPARTATE BETA-HYDROXYLASE DOMAIN-CONTAINING PROTEIN 2"/>
    <property type="match status" value="1"/>
</dbReference>
<evidence type="ECO:0000313" key="6">
    <source>
        <dbReference type="Proteomes" id="UP001365405"/>
    </source>
</evidence>
<keyword evidence="3" id="KW-0560">Oxidoreductase</keyword>
<evidence type="ECO:0000259" key="4">
    <source>
        <dbReference type="Pfam" id="PF05118"/>
    </source>
</evidence>
<protein>
    <submittedName>
        <fullName evidence="5">Aspartyl/asparaginyl beta-hydroxylase domain-containing protein</fullName>
    </submittedName>
</protein>
<evidence type="ECO:0000256" key="2">
    <source>
        <dbReference type="ARBA" id="ARBA00022964"/>
    </source>
</evidence>
<dbReference type="PANTHER" id="PTHR46332:SF5">
    <property type="entry name" value="ASPARTATE BETA-HYDROXYLASE DOMAIN CONTAINING 2"/>
    <property type="match status" value="1"/>
</dbReference>
<accession>A0ABU9CJQ9</accession>
<dbReference type="InterPro" id="IPR051821">
    <property type="entry name" value="Asp/Asn_beta-hydroxylase"/>
</dbReference>
<organism evidence="5 6">
    <name type="scientific">Pseudaquabacterium inlustre</name>
    <dbReference type="NCBI Taxonomy" id="2984192"/>
    <lineage>
        <taxon>Bacteria</taxon>
        <taxon>Pseudomonadati</taxon>
        <taxon>Pseudomonadota</taxon>
        <taxon>Betaproteobacteria</taxon>
        <taxon>Burkholderiales</taxon>
        <taxon>Sphaerotilaceae</taxon>
        <taxon>Pseudaquabacterium</taxon>
    </lineage>
</organism>
<dbReference type="InterPro" id="IPR007803">
    <property type="entry name" value="Asp/Arg/Pro-Hydrxlase"/>
</dbReference>
<evidence type="ECO:0000313" key="5">
    <source>
        <dbReference type="EMBL" id="MEK8051136.1"/>
    </source>
</evidence>
<name>A0ABU9CJQ9_9BURK</name>
<evidence type="ECO:0000256" key="3">
    <source>
        <dbReference type="ARBA" id="ARBA00023002"/>
    </source>
</evidence>